<dbReference type="PANTHER" id="PTHR47782">
    <property type="entry name" value="ZN(II)2CYS6 TRANSCRIPTION FACTOR (EUROFUNG)-RELATED"/>
    <property type="match status" value="1"/>
</dbReference>
<keyword evidence="4" id="KW-0805">Transcription regulation</keyword>
<keyword evidence="7" id="KW-0539">Nucleus</keyword>
<dbReference type="Pfam" id="PF00172">
    <property type="entry name" value="Zn_clus"/>
    <property type="match status" value="1"/>
</dbReference>
<comment type="subcellular location">
    <subcellularLocation>
        <location evidence="1">Nucleus</location>
    </subcellularLocation>
</comment>
<dbReference type="GO" id="GO:0000981">
    <property type="term" value="F:DNA-binding transcription factor activity, RNA polymerase II-specific"/>
    <property type="evidence" value="ECO:0007669"/>
    <property type="project" value="InterPro"/>
</dbReference>
<dbReference type="GO" id="GO:0005634">
    <property type="term" value="C:nucleus"/>
    <property type="evidence" value="ECO:0007669"/>
    <property type="project" value="UniProtKB-SubCell"/>
</dbReference>
<dbReference type="Gene3D" id="4.10.240.10">
    <property type="entry name" value="Zn(2)-C6 fungal-type DNA-binding domain"/>
    <property type="match status" value="1"/>
</dbReference>
<keyword evidence="11" id="KW-1185">Reference proteome</keyword>
<dbReference type="Proteomes" id="UP001412239">
    <property type="component" value="Unassembled WGS sequence"/>
</dbReference>
<dbReference type="SMART" id="SM00066">
    <property type="entry name" value="GAL4"/>
    <property type="match status" value="1"/>
</dbReference>
<dbReference type="PROSITE" id="PS50048">
    <property type="entry name" value="ZN2_CY6_FUNGAL_2"/>
    <property type="match status" value="1"/>
</dbReference>
<dbReference type="PROSITE" id="PS00463">
    <property type="entry name" value="ZN2_CY6_FUNGAL_1"/>
    <property type="match status" value="1"/>
</dbReference>
<keyword evidence="6" id="KW-0804">Transcription</keyword>
<dbReference type="InterPro" id="IPR007219">
    <property type="entry name" value="XnlR_reg_dom"/>
</dbReference>
<protein>
    <recommendedName>
        <fullName evidence="9">Zn(2)-C6 fungal-type domain-containing protein</fullName>
    </recommendedName>
</protein>
<proteinExistence type="predicted"/>
<name>A0A292PJ39_9PEZI</name>
<evidence type="ECO:0000256" key="1">
    <source>
        <dbReference type="ARBA" id="ARBA00004123"/>
    </source>
</evidence>
<dbReference type="PANTHER" id="PTHR47782:SF2">
    <property type="entry name" value="TRANSCRIPTION FACTOR, PUTATIVE (AFU_ORTHOLOGUE AFUA_4G12570)-RELATED"/>
    <property type="match status" value="1"/>
</dbReference>
<evidence type="ECO:0000256" key="4">
    <source>
        <dbReference type="ARBA" id="ARBA00023015"/>
    </source>
</evidence>
<dbReference type="CDD" id="cd00067">
    <property type="entry name" value="GAL4"/>
    <property type="match status" value="1"/>
</dbReference>
<reference evidence="10" key="1">
    <citation type="submission" date="2015-10" db="EMBL/GenBank/DDBJ databases">
        <authorList>
            <person name="Regsiter A."/>
            <person name="william w."/>
        </authorList>
    </citation>
    <scope>NUCLEOTIDE SEQUENCE</scope>
    <source>
        <strain evidence="10">Montdore</strain>
    </source>
</reference>
<keyword evidence="5" id="KW-0238">DNA-binding</keyword>
<evidence type="ECO:0000256" key="2">
    <source>
        <dbReference type="ARBA" id="ARBA00022723"/>
    </source>
</evidence>
<organism evidence="10 11">
    <name type="scientific">Tuber aestivum</name>
    <name type="common">summer truffle</name>
    <dbReference type="NCBI Taxonomy" id="59557"/>
    <lineage>
        <taxon>Eukaryota</taxon>
        <taxon>Fungi</taxon>
        <taxon>Dikarya</taxon>
        <taxon>Ascomycota</taxon>
        <taxon>Pezizomycotina</taxon>
        <taxon>Pezizomycetes</taxon>
        <taxon>Pezizales</taxon>
        <taxon>Tuberaceae</taxon>
        <taxon>Tuber</taxon>
    </lineage>
</organism>
<dbReference type="InterPro" id="IPR001138">
    <property type="entry name" value="Zn2Cys6_DnaBD"/>
</dbReference>
<evidence type="ECO:0000256" key="5">
    <source>
        <dbReference type="ARBA" id="ARBA00023125"/>
    </source>
</evidence>
<evidence type="ECO:0000256" key="3">
    <source>
        <dbReference type="ARBA" id="ARBA00022833"/>
    </source>
</evidence>
<dbReference type="GO" id="GO:0043565">
    <property type="term" value="F:sequence-specific DNA binding"/>
    <property type="evidence" value="ECO:0007669"/>
    <property type="project" value="TreeGrafter"/>
</dbReference>
<dbReference type="SUPFAM" id="SSF57701">
    <property type="entry name" value="Zn2/Cys6 DNA-binding domain"/>
    <property type="match status" value="1"/>
</dbReference>
<accession>A0A292PJ39</accession>
<keyword evidence="3" id="KW-0862">Zinc</keyword>
<keyword evidence="2" id="KW-0479">Metal-binding</keyword>
<dbReference type="InterPro" id="IPR036864">
    <property type="entry name" value="Zn2-C6_fun-type_DNA-bd_sf"/>
</dbReference>
<evidence type="ECO:0000256" key="7">
    <source>
        <dbReference type="ARBA" id="ARBA00023242"/>
    </source>
</evidence>
<evidence type="ECO:0000313" key="10">
    <source>
        <dbReference type="EMBL" id="CUS07124.1"/>
    </source>
</evidence>
<evidence type="ECO:0000259" key="9">
    <source>
        <dbReference type="PROSITE" id="PS50048"/>
    </source>
</evidence>
<evidence type="ECO:0000256" key="6">
    <source>
        <dbReference type="ARBA" id="ARBA00023163"/>
    </source>
</evidence>
<feature type="domain" description="Zn(2)-C6 fungal-type" evidence="9">
    <location>
        <begin position="21"/>
        <end position="52"/>
    </location>
</feature>
<dbReference type="Pfam" id="PF04082">
    <property type="entry name" value="Fungal_trans"/>
    <property type="match status" value="1"/>
</dbReference>
<dbReference type="InterPro" id="IPR052202">
    <property type="entry name" value="Yeast_MetPath_Reg"/>
</dbReference>
<dbReference type="GO" id="GO:0006351">
    <property type="term" value="P:DNA-templated transcription"/>
    <property type="evidence" value="ECO:0007669"/>
    <property type="project" value="InterPro"/>
</dbReference>
<gene>
    <name evidence="10" type="ORF">GSTUAT00008804001</name>
</gene>
<evidence type="ECO:0000256" key="8">
    <source>
        <dbReference type="SAM" id="MobiDB-lite"/>
    </source>
</evidence>
<dbReference type="EMBL" id="LN891247">
    <property type="protein sequence ID" value="CUS07124.1"/>
    <property type="molecule type" value="Genomic_DNA"/>
</dbReference>
<sequence length="655" mass="73887">MSSPASDLGAPLLRVSRPVSACSRCRSAKVRCDGRLPACTACERSGKAHECTGGSDQFARGKERSSEFLTDVGSYIASLESKIERLEKKLAALESRKTPSGSMGGNGFGDGNSRFTQNLRDQDRRSVTPGSPLPNGTRAKTKKREEANEIEELVADLGYMAINATTRDFYGFARDMTFAKVVLKASTSSKALETKPRARLPPRHTATQLIQHYFDKIFTTLPCLNEASFFGAVDSVYRNESTCSPYDIYTVYMVLAIGTMSLSKSRDSLAAHNAACFVKSALEHADAVISPSAITGVQAALLLVQYSMLEPVHFNSWYLIGIASRIMVDLGLHQEPTKSLRKKSADMDLRRRIFYCVYTLDRSISMVLQRPFTFSDDSVLVDLPKCEDPEVAKQIIVRGTLTPMAAAIHLFDLRRLQSEWYQFLHLSGSEPVQDPTAYFRSKTAMLKEWLGKIPESINSSTRDWLYLEWYYLNVYTAAPCPKIPRPCDEAMVQVFQNCVNYALMFRSILQNSNVRFVYTYHDALRTYFIGNNFLYALWRSEDTVITSANVTSTIDAIKAIIFVLTSMIVRWQEVEALRDKFRVESSYMLRSLEARQQSLLAPPRPRVTREEAERTLRHQLSIEWREIDTINPQLHNPSGHIAMADFGNVAFYRYA</sequence>
<dbReference type="GO" id="GO:0008270">
    <property type="term" value="F:zinc ion binding"/>
    <property type="evidence" value="ECO:0007669"/>
    <property type="project" value="InterPro"/>
</dbReference>
<dbReference type="SMART" id="SM00906">
    <property type="entry name" value="Fungal_trans"/>
    <property type="match status" value="1"/>
</dbReference>
<dbReference type="AlphaFoldDB" id="A0A292PJ39"/>
<feature type="region of interest" description="Disordered" evidence="8">
    <location>
        <begin position="95"/>
        <end position="145"/>
    </location>
</feature>
<evidence type="ECO:0000313" key="11">
    <source>
        <dbReference type="Proteomes" id="UP001412239"/>
    </source>
</evidence>
<dbReference type="CDD" id="cd12148">
    <property type="entry name" value="fungal_TF_MHR"/>
    <property type="match status" value="1"/>
</dbReference>
<dbReference type="GO" id="GO:0045944">
    <property type="term" value="P:positive regulation of transcription by RNA polymerase II"/>
    <property type="evidence" value="ECO:0007669"/>
    <property type="project" value="TreeGrafter"/>
</dbReference>